<organism evidence="1 2">
    <name type="scientific">Boletus reticuloceps</name>
    <dbReference type="NCBI Taxonomy" id="495285"/>
    <lineage>
        <taxon>Eukaryota</taxon>
        <taxon>Fungi</taxon>
        <taxon>Dikarya</taxon>
        <taxon>Basidiomycota</taxon>
        <taxon>Agaricomycotina</taxon>
        <taxon>Agaricomycetes</taxon>
        <taxon>Agaricomycetidae</taxon>
        <taxon>Boletales</taxon>
        <taxon>Boletineae</taxon>
        <taxon>Boletaceae</taxon>
        <taxon>Boletoideae</taxon>
        <taxon>Boletus</taxon>
    </lineage>
</organism>
<name>A0A8I3A6X0_9AGAM</name>
<protein>
    <submittedName>
        <fullName evidence="1">Uncharacterized protein</fullName>
    </submittedName>
</protein>
<reference evidence="1" key="1">
    <citation type="submission" date="2021-03" db="EMBL/GenBank/DDBJ databases">
        <title>Evolutionary innovations through gain and loss of genes in the ectomycorrhizal Boletales.</title>
        <authorList>
            <person name="Wu G."/>
            <person name="Miyauchi S."/>
            <person name="Morin E."/>
            <person name="Yang Z.-L."/>
            <person name="Xu J."/>
            <person name="Martin F.M."/>
        </authorList>
    </citation>
    <scope>NUCLEOTIDE SEQUENCE</scope>
    <source>
        <strain evidence="1">BR01</strain>
    </source>
</reference>
<accession>A0A8I3A6X0</accession>
<dbReference type="AlphaFoldDB" id="A0A8I3A6X0"/>
<sequence>MVGAIHVGLWWQGLPLPFKFAPPSGHTWLLERTIPQPLIVVAPVHIRSRCFHQGNMLIATVTDNSATGQRGFELRGVSIAEGDVLALCIRLAPELILGKYSLPPPSRPESYLVRHEIGILNECRALLTEFGGKHRSAGFNNVLAALPWLKPSVSEWHRRLHRHMVYPRCSSDHTKSVPSVQIYHSTSTSRDSFARDEVAGLSAVLADLDAVVDGLQVGSSTVAAILSDESWAHLVSTLPLHQGKATFDPWASAPHNDRYRCISYIIDGLSPYSLELIIECIILTLHSHAISDRVLG</sequence>
<evidence type="ECO:0000313" key="2">
    <source>
        <dbReference type="Proteomes" id="UP000683000"/>
    </source>
</evidence>
<proteinExistence type="predicted"/>
<comment type="caution">
    <text evidence="1">The sequence shown here is derived from an EMBL/GenBank/DDBJ whole genome shotgun (WGS) entry which is preliminary data.</text>
</comment>
<dbReference type="EMBL" id="JAGFBS010000020">
    <property type="protein sequence ID" value="KAG6373876.1"/>
    <property type="molecule type" value="Genomic_DNA"/>
</dbReference>
<gene>
    <name evidence="1" type="ORF">JVT61DRAFT_6029</name>
</gene>
<dbReference type="Proteomes" id="UP000683000">
    <property type="component" value="Unassembled WGS sequence"/>
</dbReference>
<evidence type="ECO:0000313" key="1">
    <source>
        <dbReference type="EMBL" id="KAG6373876.1"/>
    </source>
</evidence>
<dbReference type="OrthoDB" id="538336at2759"/>
<keyword evidence="2" id="KW-1185">Reference proteome</keyword>